<dbReference type="AlphaFoldDB" id="G8TS45"/>
<gene>
    <name evidence="1" type="ordered locus">Sulac_0868</name>
</gene>
<dbReference type="PATRIC" id="fig|679936.5.peg.920"/>
<evidence type="ECO:0000313" key="1">
    <source>
        <dbReference type="EMBL" id="AEW04371.1"/>
    </source>
</evidence>
<keyword evidence="2" id="KW-1185">Reference proteome</keyword>
<accession>G8TS45</accession>
<sequence length="83" mass="9462">MQWPEFHTFYAQLSSEKLGNLVQSVTDPAFYPWEKALSGLPPEVQKQLTETIPPIVTDIALAVSTHLLHAYHDWLKTVLNTEE</sequence>
<organism evidence="1 2">
    <name type="scientific">Sulfobacillus acidophilus (strain ATCC 700253 / DSM 10332 / NAL)</name>
    <dbReference type="NCBI Taxonomy" id="679936"/>
    <lineage>
        <taxon>Bacteria</taxon>
        <taxon>Bacillati</taxon>
        <taxon>Bacillota</taxon>
        <taxon>Clostridia</taxon>
        <taxon>Eubacteriales</taxon>
        <taxon>Clostridiales Family XVII. Incertae Sedis</taxon>
        <taxon>Sulfobacillus</taxon>
    </lineage>
</organism>
<protein>
    <submittedName>
        <fullName evidence="1">Uncharacterized protein</fullName>
    </submittedName>
</protein>
<dbReference type="KEGG" id="sap:Sulac_0868"/>
<reference evidence="1 2" key="2">
    <citation type="journal article" date="2012" name="Stand. Genomic Sci.">
        <title>Complete genome sequence of the moderately thermophilic mineral-sulfide-oxidizing firmicute Sulfobacillus acidophilus type strain (NAL(T)).</title>
        <authorList>
            <person name="Anderson I."/>
            <person name="Chertkov O."/>
            <person name="Chen A."/>
            <person name="Saunders E."/>
            <person name="Lapidus A."/>
            <person name="Nolan M."/>
            <person name="Lucas S."/>
            <person name="Hammon N."/>
            <person name="Deshpande S."/>
            <person name="Cheng J.F."/>
            <person name="Han C."/>
            <person name="Tapia R."/>
            <person name="Goodwin L.A."/>
            <person name="Pitluck S."/>
            <person name="Liolios K."/>
            <person name="Pagani I."/>
            <person name="Ivanova N."/>
            <person name="Mikhailova N."/>
            <person name="Pati A."/>
            <person name="Palaniappan K."/>
            <person name="Land M."/>
            <person name="Pan C."/>
            <person name="Rohde M."/>
            <person name="Pukall R."/>
            <person name="Goker M."/>
            <person name="Detter J.C."/>
            <person name="Woyke T."/>
            <person name="Bristow J."/>
            <person name="Eisen J.A."/>
            <person name="Markowitz V."/>
            <person name="Hugenholtz P."/>
            <person name="Kyrpides N.C."/>
            <person name="Klenk H.P."/>
            <person name="Mavromatis K."/>
        </authorList>
    </citation>
    <scope>NUCLEOTIDE SEQUENCE [LARGE SCALE GENOMIC DNA]</scope>
    <source>
        <strain evidence="2">ATCC 700253 / DSM 10332 / NAL</strain>
    </source>
</reference>
<evidence type="ECO:0000313" key="2">
    <source>
        <dbReference type="Proteomes" id="UP000005439"/>
    </source>
</evidence>
<dbReference type="STRING" id="679936.Sulac_0868"/>
<dbReference type="EMBL" id="CP003179">
    <property type="protein sequence ID" value="AEW04371.1"/>
    <property type="molecule type" value="Genomic_DNA"/>
</dbReference>
<proteinExistence type="predicted"/>
<dbReference type="HOGENOM" id="CLU_2541314_0_0_9"/>
<dbReference type="Proteomes" id="UP000005439">
    <property type="component" value="Chromosome"/>
</dbReference>
<name>G8TS45_SULAD</name>
<reference evidence="2" key="1">
    <citation type="submission" date="2011-12" db="EMBL/GenBank/DDBJ databases">
        <title>The complete genome of chromosome of Sulfobacillus acidophilus DSM 10332.</title>
        <authorList>
            <person name="Lucas S."/>
            <person name="Han J."/>
            <person name="Lapidus A."/>
            <person name="Bruce D."/>
            <person name="Goodwin L."/>
            <person name="Pitluck S."/>
            <person name="Peters L."/>
            <person name="Kyrpides N."/>
            <person name="Mavromatis K."/>
            <person name="Ivanova N."/>
            <person name="Mikhailova N."/>
            <person name="Chertkov O."/>
            <person name="Saunders E."/>
            <person name="Detter J.C."/>
            <person name="Tapia R."/>
            <person name="Han C."/>
            <person name="Land M."/>
            <person name="Hauser L."/>
            <person name="Markowitz V."/>
            <person name="Cheng J.-F."/>
            <person name="Hugenholtz P."/>
            <person name="Woyke T."/>
            <person name="Wu D."/>
            <person name="Pukall R."/>
            <person name="Gehrich-Schroeter G."/>
            <person name="Schneider S."/>
            <person name="Klenk H.-P."/>
            <person name="Eisen J.A."/>
        </authorList>
    </citation>
    <scope>NUCLEOTIDE SEQUENCE [LARGE SCALE GENOMIC DNA]</scope>
    <source>
        <strain evidence="2">ATCC 700253 / DSM 10332 / NAL</strain>
    </source>
</reference>